<keyword evidence="1" id="KW-0732">Signal</keyword>
<reference evidence="4" key="3">
    <citation type="submission" date="2020-12" db="UniProtKB">
        <authorList>
            <consortium name="EnsemblPlants"/>
        </authorList>
    </citation>
    <scope>IDENTIFICATION</scope>
</reference>
<proteinExistence type="predicted"/>
<dbReference type="InParanoid" id="A0A2K1IP20"/>
<organism evidence="3">
    <name type="scientific">Physcomitrium patens</name>
    <name type="common">Spreading-leaved earth moss</name>
    <name type="synonym">Physcomitrella patens</name>
    <dbReference type="NCBI Taxonomy" id="3218"/>
    <lineage>
        <taxon>Eukaryota</taxon>
        <taxon>Viridiplantae</taxon>
        <taxon>Streptophyta</taxon>
        <taxon>Embryophyta</taxon>
        <taxon>Bryophyta</taxon>
        <taxon>Bryophytina</taxon>
        <taxon>Bryopsida</taxon>
        <taxon>Funariidae</taxon>
        <taxon>Funariales</taxon>
        <taxon>Funariaceae</taxon>
        <taxon>Physcomitrium</taxon>
    </lineage>
</organism>
<dbReference type="SUPFAM" id="SSF55658">
    <property type="entry name" value="L9 N-domain-like"/>
    <property type="match status" value="1"/>
</dbReference>
<protein>
    <recommendedName>
        <fullName evidence="2">Ribonuclease H1 N-terminal domain-containing protein</fullName>
    </recommendedName>
</protein>
<feature type="domain" description="Ribonuclease H1 N-terminal" evidence="2">
    <location>
        <begin position="91"/>
        <end position="134"/>
    </location>
</feature>
<accession>A0A2K1IP20</accession>
<evidence type="ECO:0000313" key="4">
    <source>
        <dbReference type="EnsemblPlants" id="PAC:32904182.CDS.1"/>
    </source>
</evidence>
<reference evidence="3 5" key="1">
    <citation type="journal article" date="2008" name="Science">
        <title>The Physcomitrella genome reveals evolutionary insights into the conquest of land by plants.</title>
        <authorList>
            <person name="Rensing S."/>
            <person name="Lang D."/>
            <person name="Zimmer A."/>
            <person name="Terry A."/>
            <person name="Salamov A."/>
            <person name="Shapiro H."/>
            <person name="Nishiyama T."/>
            <person name="Perroud P.-F."/>
            <person name="Lindquist E."/>
            <person name="Kamisugi Y."/>
            <person name="Tanahashi T."/>
            <person name="Sakakibara K."/>
            <person name="Fujita T."/>
            <person name="Oishi K."/>
            <person name="Shin-I T."/>
            <person name="Kuroki Y."/>
            <person name="Toyoda A."/>
            <person name="Suzuki Y."/>
            <person name="Hashimoto A."/>
            <person name="Yamaguchi K."/>
            <person name="Sugano A."/>
            <person name="Kohara Y."/>
            <person name="Fujiyama A."/>
            <person name="Anterola A."/>
            <person name="Aoki S."/>
            <person name="Ashton N."/>
            <person name="Barbazuk W.B."/>
            <person name="Barker E."/>
            <person name="Bennetzen J."/>
            <person name="Bezanilla M."/>
            <person name="Blankenship R."/>
            <person name="Cho S.H."/>
            <person name="Dutcher S."/>
            <person name="Estelle M."/>
            <person name="Fawcett J.A."/>
            <person name="Gundlach H."/>
            <person name="Hanada K."/>
            <person name="Heyl A."/>
            <person name="Hicks K.A."/>
            <person name="Hugh J."/>
            <person name="Lohr M."/>
            <person name="Mayer K."/>
            <person name="Melkozernov A."/>
            <person name="Murata T."/>
            <person name="Nelson D."/>
            <person name="Pils B."/>
            <person name="Prigge M."/>
            <person name="Reiss B."/>
            <person name="Renner T."/>
            <person name="Rombauts S."/>
            <person name="Rushton P."/>
            <person name="Sanderfoot A."/>
            <person name="Schween G."/>
            <person name="Shiu S.-H."/>
            <person name="Stueber K."/>
            <person name="Theodoulou F.L."/>
            <person name="Tu H."/>
            <person name="Van de Peer Y."/>
            <person name="Verrier P.J."/>
            <person name="Waters E."/>
            <person name="Wood A."/>
            <person name="Yang L."/>
            <person name="Cove D."/>
            <person name="Cuming A."/>
            <person name="Hasebe M."/>
            <person name="Lucas S."/>
            <person name="Mishler D.B."/>
            <person name="Reski R."/>
            <person name="Grigoriev I."/>
            <person name="Quatrano R.S."/>
            <person name="Boore J.L."/>
        </authorList>
    </citation>
    <scope>NUCLEOTIDE SEQUENCE [LARGE SCALE GENOMIC DNA]</scope>
    <source>
        <strain evidence="4 5">cv. Gransden 2004</strain>
    </source>
</reference>
<evidence type="ECO:0000256" key="1">
    <source>
        <dbReference type="SAM" id="SignalP"/>
    </source>
</evidence>
<feature type="signal peptide" evidence="1">
    <location>
        <begin position="1"/>
        <end position="19"/>
    </location>
</feature>
<dbReference type="EMBL" id="ABEU02000022">
    <property type="protein sequence ID" value="PNR31024.1"/>
    <property type="molecule type" value="Genomic_DNA"/>
</dbReference>
<sequence length="138" mass="15917">MVWAFLVFLKQSISWVVRVFKCYILAAVERGSDRVECVSSAALQCEEELGQGRRCLGNAVSSQLRDLVMQPQVKTEDELKRKDRQGWLVMKYNAVRVGVQLGVNSLWEECARNVIGFKGAVHRDFRTKEEAKRFCRFK</sequence>
<dbReference type="Proteomes" id="UP000006727">
    <property type="component" value="Chromosome 22"/>
</dbReference>
<dbReference type="EnsemblPlants" id="Pp3c22_19370V3.1">
    <property type="protein sequence ID" value="PAC:32904182.CDS.1"/>
    <property type="gene ID" value="Pp3c22_19370"/>
</dbReference>
<dbReference type="Gramene" id="Pp3c22_19370V3.1">
    <property type="protein sequence ID" value="PAC:32904182.CDS.1"/>
    <property type="gene ID" value="Pp3c22_19370"/>
</dbReference>
<evidence type="ECO:0000313" key="5">
    <source>
        <dbReference type="Proteomes" id="UP000006727"/>
    </source>
</evidence>
<dbReference type="InterPro" id="IPR011320">
    <property type="entry name" value="RNase_H1_N"/>
</dbReference>
<reference evidence="3 5" key="2">
    <citation type="journal article" date="2018" name="Plant J.">
        <title>The Physcomitrella patens chromosome-scale assembly reveals moss genome structure and evolution.</title>
        <authorList>
            <person name="Lang D."/>
            <person name="Ullrich K.K."/>
            <person name="Murat F."/>
            <person name="Fuchs J."/>
            <person name="Jenkins J."/>
            <person name="Haas F.B."/>
            <person name="Piednoel M."/>
            <person name="Gundlach H."/>
            <person name="Van Bel M."/>
            <person name="Meyberg R."/>
            <person name="Vives C."/>
            <person name="Morata J."/>
            <person name="Symeonidi A."/>
            <person name="Hiss M."/>
            <person name="Muchero W."/>
            <person name="Kamisugi Y."/>
            <person name="Saleh O."/>
            <person name="Blanc G."/>
            <person name="Decker E.L."/>
            <person name="van Gessel N."/>
            <person name="Grimwood J."/>
            <person name="Hayes R.D."/>
            <person name="Graham S.W."/>
            <person name="Gunter L.E."/>
            <person name="McDaniel S.F."/>
            <person name="Hoernstein S.N.W."/>
            <person name="Larsson A."/>
            <person name="Li F.W."/>
            <person name="Perroud P.F."/>
            <person name="Phillips J."/>
            <person name="Ranjan P."/>
            <person name="Rokshar D.S."/>
            <person name="Rothfels C.J."/>
            <person name="Schneider L."/>
            <person name="Shu S."/>
            <person name="Stevenson D.W."/>
            <person name="Thummler F."/>
            <person name="Tillich M."/>
            <person name="Villarreal Aguilar J.C."/>
            <person name="Widiez T."/>
            <person name="Wong G.K."/>
            <person name="Wymore A."/>
            <person name="Zhang Y."/>
            <person name="Zimmer A.D."/>
            <person name="Quatrano R.S."/>
            <person name="Mayer K.F.X."/>
            <person name="Goodstein D."/>
            <person name="Casacuberta J.M."/>
            <person name="Vandepoele K."/>
            <person name="Reski R."/>
            <person name="Cuming A.C."/>
            <person name="Tuskan G.A."/>
            <person name="Maumus F."/>
            <person name="Salse J."/>
            <person name="Schmutz J."/>
            <person name="Rensing S.A."/>
        </authorList>
    </citation>
    <scope>NUCLEOTIDE SEQUENCE [LARGE SCALE GENOMIC DNA]</scope>
    <source>
        <strain evidence="4 5">cv. Gransden 2004</strain>
    </source>
</reference>
<keyword evidence="5" id="KW-1185">Reference proteome</keyword>
<evidence type="ECO:0000313" key="3">
    <source>
        <dbReference type="EMBL" id="PNR31024.1"/>
    </source>
</evidence>
<dbReference type="InterPro" id="IPR009027">
    <property type="entry name" value="Ribosomal_bL9/RNase_H1_N"/>
</dbReference>
<dbReference type="AlphaFoldDB" id="A0A2K1IP20"/>
<evidence type="ECO:0000259" key="2">
    <source>
        <dbReference type="Pfam" id="PF01693"/>
    </source>
</evidence>
<gene>
    <name evidence="3" type="ORF">PHYPA_027340</name>
</gene>
<dbReference type="Gene3D" id="3.40.970.10">
    <property type="entry name" value="Ribonuclease H1, N-terminal domain"/>
    <property type="match status" value="1"/>
</dbReference>
<name>A0A2K1IP20_PHYPA</name>
<feature type="chain" id="PRO_5033310590" description="Ribonuclease H1 N-terminal domain-containing protein" evidence="1">
    <location>
        <begin position="20"/>
        <end position="138"/>
    </location>
</feature>
<dbReference type="InterPro" id="IPR037056">
    <property type="entry name" value="RNase_H1_N_sf"/>
</dbReference>
<dbReference type="Pfam" id="PF01693">
    <property type="entry name" value="Cauli_VI"/>
    <property type="match status" value="1"/>
</dbReference>